<evidence type="ECO:0000313" key="5">
    <source>
        <dbReference type="Proteomes" id="UP001499989"/>
    </source>
</evidence>
<protein>
    <recommendedName>
        <fullName evidence="3">DDE Tnp4 domain-containing protein</fullName>
    </recommendedName>
</protein>
<keyword evidence="2" id="KW-0479">Metal-binding</keyword>
<evidence type="ECO:0000313" key="4">
    <source>
        <dbReference type="EMBL" id="GAA2698646.1"/>
    </source>
</evidence>
<feature type="domain" description="DDE Tnp4" evidence="3">
    <location>
        <begin position="2"/>
        <end position="121"/>
    </location>
</feature>
<dbReference type="InterPro" id="IPR027806">
    <property type="entry name" value="HARBI1_dom"/>
</dbReference>
<comment type="cofactor">
    <cofactor evidence="1">
        <name>a divalent metal cation</name>
        <dbReference type="ChEBI" id="CHEBI:60240"/>
    </cofactor>
</comment>
<accession>A0ABN3TEW8</accession>
<comment type="caution">
    <text evidence="4">The sequence shown here is derived from an EMBL/GenBank/DDBJ whole genome shotgun (WGS) entry which is preliminary data.</text>
</comment>
<name>A0ABN3TEW8_9ACTN</name>
<proteinExistence type="predicted"/>
<dbReference type="Proteomes" id="UP001499989">
    <property type="component" value="Unassembled WGS sequence"/>
</dbReference>
<dbReference type="EMBL" id="BAAASK010000027">
    <property type="protein sequence ID" value="GAA2698646.1"/>
    <property type="molecule type" value="Genomic_DNA"/>
</dbReference>
<dbReference type="Pfam" id="PF13359">
    <property type="entry name" value="DDE_Tnp_4"/>
    <property type="match status" value="1"/>
</dbReference>
<reference evidence="4 5" key="1">
    <citation type="journal article" date="2019" name="Int. J. Syst. Evol. Microbiol.">
        <title>The Global Catalogue of Microorganisms (GCM) 10K type strain sequencing project: providing services to taxonomists for standard genome sequencing and annotation.</title>
        <authorList>
            <consortium name="The Broad Institute Genomics Platform"/>
            <consortium name="The Broad Institute Genome Sequencing Center for Infectious Disease"/>
            <person name="Wu L."/>
            <person name="Ma J."/>
        </authorList>
    </citation>
    <scope>NUCLEOTIDE SEQUENCE [LARGE SCALE GENOMIC DNA]</scope>
    <source>
        <strain evidence="4 5">JCM 4531</strain>
    </source>
</reference>
<gene>
    <name evidence="4" type="ORF">GCM10010310_64570</name>
</gene>
<evidence type="ECO:0000256" key="1">
    <source>
        <dbReference type="ARBA" id="ARBA00001968"/>
    </source>
</evidence>
<evidence type="ECO:0000256" key="2">
    <source>
        <dbReference type="ARBA" id="ARBA00022723"/>
    </source>
</evidence>
<evidence type="ECO:0000259" key="3">
    <source>
        <dbReference type="Pfam" id="PF13359"/>
    </source>
</evidence>
<sequence length="129" mass="14398">MRGRLSWISAARPGRTHDNTAARHDHILAHLRAADLGALADLGSRGLYNDVRDPVIVTGFHASRTHKLTAGQKNANRVLAIARAPVEHCFAHLKNRRILAKLRTDPGRATQLLRALLVLTNLEVNRRRR</sequence>
<organism evidence="4 5">
    <name type="scientific">Streptomyces violaceolatus</name>
    <dbReference type="NCBI Taxonomy" id="67378"/>
    <lineage>
        <taxon>Bacteria</taxon>
        <taxon>Bacillati</taxon>
        <taxon>Actinomycetota</taxon>
        <taxon>Actinomycetes</taxon>
        <taxon>Kitasatosporales</taxon>
        <taxon>Streptomycetaceae</taxon>
        <taxon>Streptomyces</taxon>
        <taxon>Streptomyces violaceoruber group</taxon>
    </lineage>
</organism>
<keyword evidence="5" id="KW-1185">Reference proteome</keyword>